<evidence type="ECO:0000313" key="2">
    <source>
        <dbReference type="EMBL" id="MBB5705618.1"/>
    </source>
</evidence>
<evidence type="ECO:0000256" key="1">
    <source>
        <dbReference type="SAM" id="Phobius"/>
    </source>
</evidence>
<dbReference type="Proteomes" id="UP000537161">
    <property type="component" value="Unassembled WGS sequence"/>
</dbReference>
<evidence type="ECO:0000313" key="3">
    <source>
        <dbReference type="Proteomes" id="UP000537161"/>
    </source>
</evidence>
<proteinExistence type="predicted"/>
<dbReference type="RefSeq" id="WP_184095849.1">
    <property type="nucleotide sequence ID" value="NZ_JACIJH010000002.1"/>
</dbReference>
<protein>
    <submittedName>
        <fullName evidence="2">Uncharacterized protein</fullName>
    </submittedName>
</protein>
<keyword evidence="1" id="KW-0472">Membrane</keyword>
<dbReference type="AlphaFoldDB" id="A0A7W9B3L2"/>
<comment type="caution">
    <text evidence="2">The sequence shown here is derived from an EMBL/GenBank/DDBJ whole genome shotgun (WGS) entry which is preliminary data.</text>
</comment>
<dbReference type="EMBL" id="JACIJH010000002">
    <property type="protein sequence ID" value="MBB5705618.1"/>
    <property type="molecule type" value="Genomic_DNA"/>
</dbReference>
<keyword evidence="3" id="KW-1185">Reference proteome</keyword>
<name>A0A7W9B3L2_9SPHN</name>
<feature type="transmembrane region" description="Helical" evidence="1">
    <location>
        <begin position="79"/>
        <end position="99"/>
    </location>
</feature>
<reference evidence="2 3" key="1">
    <citation type="submission" date="2020-08" db="EMBL/GenBank/DDBJ databases">
        <title>Genomic Encyclopedia of Type Strains, Phase IV (KMG-IV): sequencing the most valuable type-strain genomes for metagenomic binning, comparative biology and taxonomic classification.</title>
        <authorList>
            <person name="Goeker M."/>
        </authorList>
    </citation>
    <scope>NUCLEOTIDE SEQUENCE [LARGE SCALE GENOMIC DNA]</scope>
    <source>
        <strain evidence="2 3">DSM 27163</strain>
    </source>
</reference>
<sequence length="100" mass="10915">MSAFFAARARCPSSMTHEAEALLSRYPKLDAEELERLATILPALSLVDQAALAADEHLSGRLAAYYRDRRECADAPSGALFLFLVCPTLLAAGALWWFLG</sequence>
<gene>
    <name evidence="2" type="ORF">FHR21_000951</name>
</gene>
<organism evidence="2 3">
    <name type="scientific">Sphingopyxis panaciterrulae</name>
    <dbReference type="NCBI Taxonomy" id="462372"/>
    <lineage>
        <taxon>Bacteria</taxon>
        <taxon>Pseudomonadati</taxon>
        <taxon>Pseudomonadota</taxon>
        <taxon>Alphaproteobacteria</taxon>
        <taxon>Sphingomonadales</taxon>
        <taxon>Sphingomonadaceae</taxon>
        <taxon>Sphingopyxis</taxon>
    </lineage>
</organism>
<keyword evidence="1" id="KW-0812">Transmembrane</keyword>
<keyword evidence="1" id="KW-1133">Transmembrane helix</keyword>
<accession>A0A7W9B3L2</accession>